<dbReference type="InterPro" id="IPR029021">
    <property type="entry name" value="Prot-tyrosine_phosphatase-like"/>
</dbReference>
<dbReference type="Proteomes" id="UP000008138">
    <property type="component" value="Chromosome"/>
</dbReference>
<dbReference type="GeneID" id="10360762"/>
<dbReference type="RefSeq" id="WP_013680047.1">
    <property type="nucleotide sequence ID" value="NC_015315.1"/>
</dbReference>
<accession>F2L0P6</accession>
<keyword evidence="4" id="KW-1185">Reference proteome</keyword>
<dbReference type="PROSITE" id="PS50056">
    <property type="entry name" value="TYR_PHOSPHATASE_2"/>
    <property type="match status" value="1"/>
</dbReference>
<name>F2L0P6_THEU7</name>
<dbReference type="FunFam" id="3.90.190.10:FF:000157">
    <property type="entry name" value="Protein-tyrosine phosphatase"/>
    <property type="match status" value="1"/>
</dbReference>
<evidence type="ECO:0000259" key="2">
    <source>
        <dbReference type="PROSITE" id="PS50056"/>
    </source>
</evidence>
<dbReference type="InterPro" id="IPR003595">
    <property type="entry name" value="Tyr_Pase_cat"/>
</dbReference>
<dbReference type="SMART" id="SM00404">
    <property type="entry name" value="PTPc_motif"/>
    <property type="match status" value="1"/>
</dbReference>
<dbReference type="EMBL" id="CP002590">
    <property type="protein sequence ID" value="AEA12711.1"/>
    <property type="molecule type" value="Genomic_DNA"/>
</dbReference>
<evidence type="ECO:0000256" key="1">
    <source>
        <dbReference type="ARBA" id="ARBA00022801"/>
    </source>
</evidence>
<dbReference type="Pfam" id="PF22784">
    <property type="entry name" value="PTP-SAK"/>
    <property type="match status" value="1"/>
</dbReference>
<dbReference type="GO" id="GO:0016791">
    <property type="term" value="F:phosphatase activity"/>
    <property type="evidence" value="ECO:0007669"/>
    <property type="project" value="UniProtKB-ARBA"/>
</dbReference>
<dbReference type="InterPro" id="IPR000387">
    <property type="entry name" value="Tyr_Pase_dom"/>
</dbReference>
<dbReference type="InterPro" id="IPR050561">
    <property type="entry name" value="PTP"/>
</dbReference>
<dbReference type="KEGG" id="tuz:TUZN_1234"/>
<feature type="domain" description="Tyrosine specific protein phosphatases" evidence="2">
    <location>
        <begin position="77"/>
        <end position="143"/>
    </location>
</feature>
<sequence>MKCPYFVEGGLAGSCMITRSDLDRLMGLGFKHVVTLAEDWELREYGGWDGPDELRTELGLRGIKWLHWPTPDGKPPADLQALARIIASLVRLGAVLVHCVGGVGRTPTALAAYLVYRGLDAHEALRRVSEAVPAIAISEEQYYALLELEAQLRGRP</sequence>
<dbReference type="PANTHER" id="PTHR23339">
    <property type="entry name" value="TYROSINE SPECIFIC PROTEIN PHOSPHATASE AND DUAL SPECIFICITY PROTEIN PHOSPHATASE"/>
    <property type="match status" value="1"/>
</dbReference>
<dbReference type="eggNOG" id="arCOG03413">
    <property type="taxonomic scope" value="Archaea"/>
</dbReference>
<reference evidence="3 4" key="1">
    <citation type="journal article" date="2011" name="J. Bacteriol.">
        <title>Complete genome sequence of the thermoacidophilic crenarchaeon Thermoproteus uzoniensis 768-20.</title>
        <authorList>
            <person name="Mardanov A.V."/>
            <person name="Gumerov V.M."/>
            <person name="Beletsky A.V."/>
            <person name="Prokofeva M.I."/>
            <person name="Bonch-Osmolovskaya E.A."/>
            <person name="Ravin N.V."/>
            <person name="Skryabin K.G."/>
        </authorList>
    </citation>
    <scope>NUCLEOTIDE SEQUENCE [LARGE SCALE GENOMIC DNA]</scope>
    <source>
        <strain evidence="3 4">768-20</strain>
    </source>
</reference>
<reference key="2">
    <citation type="submission" date="2011-03" db="EMBL/GenBank/DDBJ databases">
        <title>Complete genome sequence of the thermoacidophilic crenarchaeon Thermoproteus uzoniensis 768-20.</title>
        <authorList>
            <person name="Mardanov A.V."/>
            <person name="Gumerov V.M."/>
            <person name="Beletsky A.V."/>
            <person name="Prokofeva M.I."/>
            <person name="Bonch-Osmolovskaya E.A."/>
            <person name="Ravin N.V."/>
            <person name="Skryabin K.G."/>
        </authorList>
    </citation>
    <scope>NUCLEOTIDE SEQUENCE</scope>
    <source>
        <strain>768-20</strain>
    </source>
</reference>
<gene>
    <name evidence="3" type="ordered locus">TUZN_1234</name>
</gene>
<proteinExistence type="predicted"/>
<dbReference type="InterPro" id="IPR057023">
    <property type="entry name" value="PTP-SAK"/>
</dbReference>
<protein>
    <submittedName>
        <fullName evidence="3">Dual specificity protein phosphatase</fullName>
    </submittedName>
</protein>
<dbReference type="SUPFAM" id="SSF52799">
    <property type="entry name" value="(Phosphotyrosine protein) phosphatases II"/>
    <property type="match status" value="1"/>
</dbReference>
<evidence type="ECO:0000313" key="3">
    <source>
        <dbReference type="EMBL" id="AEA12711.1"/>
    </source>
</evidence>
<dbReference type="Gene3D" id="3.90.190.10">
    <property type="entry name" value="Protein tyrosine phosphatase superfamily"/>
    <property type="match status" value="1"/>
</dbReference>
<dbReference type="STRING" id="999630.TUZN_1234"/>
<dbReference type="InterPro" id="IPR016130">
    <property type="entry name" value="Tyr_Pase_AS"/>
</dbReference>
<dbReference type="AlphaFoldDB" id="F2L0P6"/>
<dbReference type="HOGENOM" id="CLU_047330_4_1_2"/>
<dbReference type="OrthoDB" id="117569at2157"/>
<evidence type="ECO:0000313" key="4">
    <source>
        <dbReference type="Proteomes" id="UP000008138"/>
    </source>
</evidence>
<keyword evidence="1" id="KW-0378">Hydrolase</keyword>
<dbReference type="PROSITE" id="PS00383">
    <property type="entry name" value="TYR_PHOSPHATASE_1"/>
    <property type="match status" value="1"/>
</dbReference>
<organism evidence="3 4">
    <name type="scientific">Thermoproteus uzoniensis (strain 768-20)</name>
    <dbReference type="NCBI Taxonomy" id="999630"/>
    <lineage>
        <taxon>Archaea</taxon>
        <taxon>Thermoproteota</taxon>
        <taxon>Thermoprotei</taxon>
        <taxon>Thermoproteales</taxon>
        <taxon>Thermoproteaceae</taxon>
        <taxon>Thermoproteus</taxon>
    </lineage>
</organism>